<reference evidence="5 7" key="3">
    <citation type="submission" date="2020-03" db="EMBL/GenBank/DDBJ databases">
        <title>Bacillus aquiflavi sp. nov., isolated from yellow water of strong flavor Chinese baijiu in Yibin region of China.</title>
        <authorList>
            <person name="Xie J."/>
        </authorList>
    </citation>
    <scope>NUCLEOTIDE SEQUENCE [LARGE SCALE GENOMIC DNA]</scope>
    <source>
        <strain evidence="5 7">Gsoil 114</strain>
    </source>
</reference>
<dbReference type="GO" id="GO:0016780">
    <property type="term" value="F:phosphotransferase activity, for other substituted phosphate groups"/>
    <property type="evidence" value="ECO:0007669"/>
    <property type="project" value="TreeGrafter"/>
</dbReference>
<evidence type="ECO:0000313" key="4">
    <source>
        <dbReference type="EMBL" id="KHD84372.1"/>
    </source>
</evidence>
<dbReference type="EMBL" id="JRUN01000064">
    <property type="protein sequence ID" value="KHD84372.1"/>
    <property type="molecule type" value="Genomic_DNA"/>
</dbReference>
<dbReference type="STRING" id="363870.NG54_15810"/>
<keyword evidence="2" id="KW-0812">Transmembrane</keyword>
<dbReference type="OrthoDB" id="9808602at2"/>
<keyword evidence="4" id="KW-0808">Transferase</keyword>
<evidence type="ECO:0000256" key="1">
    <source>
        <dbReference type="ARBA" id="ARBA00006464"/>
    </source>
</evidence>
<dbReference type="InterPro" id="IPR003362">
    <property type="entry name" value="Bact_transf"/>
</dbReference>
<dbReference type="Pfam" id="PF02397">
    <property type="entry name" value="Bac_transf"/>
    <property type="match status" value="1"/>
</dbReference>
<dbReference type="PANTHER" id="PTHR30576:SF0">
    <property type="entry name" value="UNDECAPRENYL-PHOSPHATE N-ACETYLGALACTOSAMINYL 1-PHOSPHATE TRANSFERASE-RELATED"/>
    <property type="match status" value="1"/>
</dbReference>
<dbReference type="RefSeq" id="WP_025731154.1">
    <property type="nucleotide sequence ID" value="NZ_JAAIWK010000005.1"/>
</dbReference>
<reference evidence="5 7" key="2">
    <citation type="submission" date="2020-02" db="EMBL/GenBank/DDBJ databases">
        <authorList>
            <person name="Feng H."/>
        </authorList>
    </citation>
    <scope>NUCLEOTIDE SEQUENCE [LARGE SCALE GENOMIC DNA]</scope>
    <source>
        <strain evidence="5 7">Gsoil 114</strain>
    </source>
</reference>
<comment type="caution">
    <text evidence="4">The sequence shown here is derived from an EMBL/GenBank/DDBJ whole genome shotgun (WGS) entry which is preliminary data.</text>
</comment>
<keyword evidence="7" id="KW-1185">Reference proteome</keyword>
<dbReference type="Proteomes" id="UP000476934">
    <property type="component" value="Unassembled WGS sequence"/>
</dbReference>
<evidence type="ECO:0000256" key="2">
    <source>
        <dbReference type="SAM" id="Phobius"/>
    </source>
</evidence>
<keyword evidence="2" id="KW-1133">Transmembrane helix</keyword>
<evidence type="ECO:0000259" key="3">
    <source>
        <dbReference type="Pfam" id="PF02397"/>
    </source>
</evidence>
<dbReference type="EMBL" id="JAAIWK010000005">
    <property type="protein sequence ID" value="NEY19424.1"/>
    <property type="molecule type" value="Genomic_DNA"/>
</dbReference>
<dbReference type="Proteomes" id="UP000030588">
    <property type="component" value="Unassembled WGS sequence"/>
</dbReference>
<name>A0A0A6XW68_9BACI</name>
<dbReference type="AlphaFoldDB" id="A0A0A6XW68"/>
<comment type="similarity">
    <text evidence="1">Belongs to the bacterial sugar transferase family.</text>
</comment>
<sequence length="219" mass="24693">MSAEKVMKLYKQYSNTASTSISIPDHAEHYLYLKRGFDLVVSIIGIIVALPIILICSLLIMIETPGSPFYIQERVGKNGKTFKLIKLRSMRKDAEKTGAKWAEANDPRITKVGAFIRKTRIDELPQLLSVLKGDMSIIGPRPERPMFTAQFDREIPGFSNRILVKPGLTGLAQVNGGYDLTPKEKLQYDLEYIEHLSPRLEMKIILKTFKVLLTGEGAR</sequence>
<feature type="transmembrane region" description="Helical" evidence="2">
    <location>
        <begin position="39"/>
        <end position="62"/>
    </location>
</feature>
<gene>
    <name evidence="5" type="ORF">G4D61_05505</name>
    <name evidence="4" type="ORF">NG54_15810</name>
</gene>
<feature type="domain" description="Bacterial sugar transferase" evidence="3">
    <location>
        <begin position="34"/>
        <end position="213"/>
    </location>
</feature>
<evidence type="ECO:0000313" key="7">
    <source>
        <dbReference type="Proteomes" id="UP000476934"/>
    </source>
</evidence>
<evidence type="ECO:0000313" key="5">
    <source>
        <dbReference type="EMBL" id="NEY19424.1"/>
    </source>
</evidence>
<dbReference type="PANTHER" id="PTHR30576">
    <property type="entry name" value="COLANIC BIOSYNTHESIS UDP-GLUCOSE LIPID CARRIER TRANSFERASE"/>
    <property type="match status" value="1"/>
</dbReference>
<reference evidence="4 6" key="1">
    <citation type="submission" date="2014-10" db="EMBL/GenBank/DDBJ databases">
        <title>Draft genome of phytase producing Bacillus ginsengihumi strain M2.11.</title>
        <authorList>
            <person name="Toymentseva A."/>
            <person name="Boulygina E.A."/>
            <person name="Kazakov S.V."/>
            <person name="Kayumov I."/>
            <person name="Suleimanova A.D."/>
            <person name="Mardanova A.M."/>
            <person name="Maria S.N."/>
            <person name="Sergey M.Y."/>
            <person name="Sharipova M.R."/>
        </authorList>
    </citation>
    <scope>NUCLEOTIDE SEQUENCE [LARGE SCALE GENOMIC DNA]</scope>
    <source>
        <strain evidence="4 6">M2.11</strain>
    </source>
</reference>
<accession>A0A0A6XW68</accession>
<keyword evidence="2" id="KW-0472">Membrane</keyword>
<evidence type="ECO:0000313" key="6">
    <source>
        <dbReference type="Proteomes" id="UP000030588"/>
    </source>
</evidence>
<protein>
    <submittedName>
        <fullName evidence="5">Sugar transferase</fullName>
    </submittedName>
    <submittedName>
        <fullName evidence="4">UDP-phosphate N-acetylgalactosaminyl-1-phosphate transferase</fullName>
    </submittedName>
</protein>
<proteinExistence type="inferred from homology"/>
<organism evidence="4 6">
    <name type="scientific">Heyndrickxia ginsengihumi</name>
    <dbReference type="NCBI Taxonomy" id="363870"/>
    <lineage>
        <taxon>Bacteria</taxon>
        <taxon>Bacillati</taxon>
        <taxon>Bacillota</taxon>
        <taxon>Bacilli</taxon>
        <taxon>Bacillales</taxon>
        <taxon>Bacillaceae</taxon>
        <taxon>Heyndrickxia</taxon>
    </lineage>
</organism>